<comment type="subcellular location">
    <subcellularLocation>
        <location evidence="2 7">Cytoplasm</location>
    </subcellularLocation>
</comment>
<dbReference type="PANTHER" id="PTHR10012">
    <property type="entry name" value="SERINE/THREONINE-PROTEIN PHOSPHATASE 2A REGULATORY SUBUNIT B"/>
    <property type="match status" value="1"/>
</dbReference>
<dbReference type="GO" id="GO:0003755">
    <property type="term" value="F:peptidyl-prolyl cis-trans isomerase activity"/>
    <property type="evidence" value="ECO:0007669"/>
    <property type="project" value="UniProtKB-KW"/>
</dbReference>
<dbReference type="GO" id="GO:0000159">
    <property type="term" value="C:protein phosphatase type 2A complex"/>
    <property type="evidence" value="ECO:0007669"/>
    <property type="project" value="TreeGrafter"/>
</dbReference>
<dbReference type="Pfam" id="PF03095">
    <property type="entry name" value="PTPA"/>
    <property type="match status" value="1"/>
</dbReference>
<feature type="region of interest" description="Disordered" evidence="8">
    <location>
        <begin position="1"/>
        <end position="22"/>
    </location>
</feature>
<evidence type="ECO:0000256" key="4">
    <source>
        <dbReference type="ARBA" id="ARBA00022490"/>
    </source>
</evidence>
<dbReference type="GO" id="GO:0008160">
    <property type="term" value="F:protein tyrosine phosphatase activator activity"/>
    <property type="evidence" value="ECO:0007669"/>
    <property type="project" value="TreeGrafter"/>
</dbReference>
<keyword evidence="6 7" id="KW-0413">Isomerase</keyword>
<evidence type="ECO:0000256" key="6">
    <source>
        <dbReference type="ARBA" id="ARBA00023235"/>
    </source>
</evidence>
<dbReference type="InterPro" id="IPR004327">
    <property type="entry name" value="Phstyr_phstse_ac"/>
</dbReference>
<evidence type="ECO:0000256" key="8">
    <source>
        <dbReference type="SAM" id="MobiDB-lite"/>
    </source>
</evidence>
<dbReference type="PIRSF" id="PIRSF016325">
    <property type="entry name" value="Phstyr_phstse_ac"/>
    <property type="match status" value="1"/>
</dbReference>
<dbReference type="InterPro" id="IPR037218">
    <property type="entry name" value="PTPA_sf"/>
</dbReference>
<evidence type="ECO:0000256" key="1">
    <source>
        <dbReference type="ARBA" id="ARBA00000971"/>
    </source>
</evidence>
<proteinExistence type="inferred from homology"/>
<accession>F0VZ88</accession>
<dbReference type="Gene3D" id="1.20.120.1150">
    <property type="match status" value="1"/>
</dbReference>
<keyword evidence="4 7" id="KW-0963">Cytoplasm</keyword>
<dbReference type="InterPro" id="IPR043170">
    <property type="entry name" value="PTPA_C_lid"/>
</dbReference>
<dbReference type="CDD" id="cd04087">
    <property type="entry name" value="PTPA"/>
    <property type="match status" value="1"/>
</dbReference>
<dbReference type="GO" id="GO:0005634">
    <property type="term" value="C:nucleus"/>
    <property type="evidence" value="ECO:0007669"/>
    <property type="project" value="TreeGrafter"/>
</dbReference>
<evidence type="ECO:0000256" key="7">
    <source>
        <dbReference type="RuleBase" id="RU361210"/>
    </source>
</evidence>
<reference evidence="9" key="2">
    <citation type="submission" date="2011-02" db="EMBL/GenBank/DDBJ databases">
        <authorList>
            <person name="MacLean D."/>
        </authorList>
    </citation>
    <scope>NUCLEOTIDE SEQUENCE</scope>
</reference>
<dbReference type="SUPFAM" id="SSF140984">
    <property type="entry name" value="PTPA-like"/>
    <property type="match status" value="1"/>
</dbReference>
<keyword evidence="5 7" id="KW-0697">Rotamase</keyword>
<evidence type="ECO:0000256" key="2">
    <source>
        <dbReference type="ARBA" id="ARBA00004496"/>
    </source>
</evidence>
<feature type="region of interest" description="Disordered" evidence="8">
    <location>
        <begin position="355"/>
        <end position="381"/>
    </location>
</feature>
<comment type="similarity">
    <text evidence="3 7">Belongs to the PTPA-type PPIase family.</text>
</comment>
<dbReference type="EC" id="5.2.1.8" evidence="7"/>
<dbReference type="PANTHER" id="PTHR10012:SF0">
    <property type="entry name" value="SERINE_THREONINE-PROTEIN PHOSPHATASE 2A ACTIVATOR"/>
    <property type="match status" value="1"/>
</dbReference>
<evidence type="ECO:0000256" key="3">
    <source>
        <dbReference type="ARBA" id="ARBA00011019"/>
    </source>
</evidence>
<organism evidence="9">
    <name type="scientific">Albugo laibachii Nc14</name>
    <dbReference type="NCBI Taxonomy" id="890382"/>
    <lineage>
        <taxon>Eukaryota</taxon>
        <taxon>Sar</taxon>
        <taxon>Stramenopiles</taxon>
        <taxon>Oomycota</taxon>
        <taxon>Peronosporomycetes</taxon>
        <taxon>Albuginales</taxon>
        <taxon>Albuginaceae</taxon>
        <taxon>Albugo</taxon>
    </lineage>
</organism>
<reference evidence="9" key="1">
    <citation type="journal article" date="2011" name="PLoS Biol.">
        <title>Gene gain and loss during evolution of obligate parasitism in the white rust pathogen of Arabidopsis thaliana.</title>
        <authorList>
            <person name="Kemen E."/>
            <person name="Gardiner A."/>
            <person name="Schultz-Larsen T."/>
            <person name="Kemen A.C."/>
            <person name="Balmuth A.L."/>
            <person name="Robert-Seilaniantz A."/>
            <person name="Bailey K."/>
            <person name="Holub E."/>
            <person name="Studholme D.J."/>
            <person name="Maclean D."/>
            <person name="Jones J.D."/>
        </authorList>
    </citation>
    <scope>NUCLEOTIDE SEQUENCE</scope>
</reference>
<comment type="function">
    <text evidence="7">PPIases accelerate the folding of proteins. It catalyzes the cis-trans isomerization of proline imidic peptide bonds in oligopeptides.</text>
</comment>
<gene>
    <name evidence="9" type="primary">AlNc14C2G229</name>
    <name evidence="9" type="ORF">ALNC14_002610</name>
</gene>
<dbReference type="AlphaFoldDB" id="F0VZ88"/>
<dbReference type="GO" id="GO:0005737">
    <property type="term" value="C:cytoplasm"/>
    <property type="evidence" value="ECO:0007669"/>
    <property type="project" value="UniProtKB-SubCell"/>
</dbReference>
<comment type="catalytic activity">
    <reaction evidence="1 7">
        <text>[protein]-peptidylproline (omega=180) = [protein]-peptidylproline (omega=0)</text>
        <dbReference type="Rhea" id="RHEA:16237"/>
        <dbReference type="Rhea" id="RHEA-COMP:10747"/>
        <dbReference type="Rhea" id="RHEA-COMP:10748"/>
        <dbReference type="ChEBI" id="CHEBI:83833"/>
        <dbReference type="ChEBI" id="CHEBI:83834"/>
        <dbReference type="EC" id="5.2.1.8"/>
    </reaction>
</comment>
<dbReference type="GO" id="GO:0007052">
    <property type="term" value="P:mitotic spindle organization"/>
    <property type="evidence" value="ECO:0007669"/>
    <property type="project" value="TreeGrafter"/>
</dbReference>
<evidence type="ECO:0000256" key="5">
    <source>
        <dbReference type="ARBA" id="ARBA00023110"/>
    </source>
</evidence>
<sequence length="381" mass="43352">MKQKRPMLQTTSQSEHTRAGRCSPIQLMSEFEKPKRAIFQENELHHFIDSKPYEMILVFVRHLSASVKGLPISSEYPISTSVQKAVSMLDTINQWIDDIPPVEQPMRFGNKAFRTFLDRLHENSIALHKEMLPEEYHPAIVELETYLNESFGNAVRIDYGTGHETTFIVWLVCLHKLGFLRQEDFPAIVLRIFASYLAIMRRLQSIYVLEPAGSHGVWGLDDYHCLPFYFGASQLIGQHEILPSSVHDDDVLESKREEYLYLDAIKFIKTVKSSSAFAETSPMLNDISGVASWEKINTGMLKLYEGEVLKKFPVIQHLLFGNMLPCTWTLSQKPCNENSQFAGRTRDFCASTENSTKAPWSASGNSRTNIASVQNKDPPSV</sequence>
<dbReference type="FunFam" id="1.20.120.1150:FF:000002">
    <property type="entry name" value="Serine/threonine-protein phosphatase 2A activator"/>
    <property type="match status" value="1"/>
</dbReference>
<protein>
    <recommendedName>
        <fullName evidence="7">Serine/threonine-protein phosphatase 2A activator</fullName>
        <ecNumber evidence="7">5.2.1.8</ecNumber>
    </recommendedName>
    <alternativeName>
        <fullName evidence="7">Phosphotyrosyl phosphatase activator</fullName>
    </alternativeName>
</protein>
<name>F0VZ88_9STRA</name>
<evidence type="ECO:0000313" key="9">
    <source>
        <dbReference type="EMBL" id="CCA14118.1"/>
    </source>
</evidence>
<dbReference type="HOGENOM" id="CLU_030733_1_1_1"/>
<dbReference type="EMBL" id="FR824047">
    <property type="protein sequence ID" value="CCA14118.1"/>
    <property type="molecule type" value="Genomic_DNA"/>
</dbReference>